<dbReference type="EMBL" id="CP031357">
    <property type="protein sequence ID" value="AXK41916.1"/>
    <property type="molecule type" value="Genomic_DNA"/>
</dbReference>
<feature type="region of interest" description="Disordered" evidence="1">
    <location>
        <begin position="31"/>
        <end position="53"/>
    </location>
</feature>
<evidence type="ECO:0000256" key="1">
    <source>
        <dbReference type="SAM" id="MobiDB-lite"/>
    </source>
</evidence>
<sequence length="188" mass="20844">MSTVTAVLRGLEERLFSFADWKRALHAISQGRRADHTRGEDDTPKENGGIPSVDMSEQSAWDILLYLFVLHANGRPGSLSGSSRAAGLAKEITSRRIDKLAADRLVILNRSRTDTREMEVRLSPHGFRVAEEGMQGFVMDGLAQRVDAARNTVGETPFDQRIAHELKINLESVELHRANVTAKRIPTG</sequence>
<keyword evidence="3" id="KW-1185">Reference proteome</keyword>
<dbReference type="InterPro" id="IPR036388">
    <property type="entry name" value="WH-like_DNA-bd_sf"/>
</dbReference>
<dbReference type="OrthoDB" id="9942808at2"/>
<dbReference type="Proteomes" id="UP000254508">
    <property type="component" value="Chromosome"/>
</dbReference>
<evidence type="ECO:0000313" key="2">
    <source>
        <dbReference type="EMBL" id="AXK41916.1"/>
    </source>
</evidence>
<dbReference type="AlphaFoldDB" id="A0A345YDB4"/>
<dbReference type="Gene3D" id="1.10.10.10">
    <property type="entry name" value="Winged helix-like DNA-binding domain superfamily/Winged helix DNA-binding domain"/>
    <property type="match status" value="1"/>
</dbReference>
<dbReference type="InterPro" id="IPR036390">
    <property type="entry name" value="WH_DNA-bd_sf"/>
</dbReference>
<gene>
    <name evidence="2" type="ORF">DVR09_05785</name>
</gene>
<dbReference type="KEGG" id="err:DVR09_05785"/>
<accession>A0A345YDB4</accession>
<proteinExistence type="predicted"/>
<protein>
    <submittedName>
        <fullName evidence="2">Uncharacterized protein</fullName>
    </submittedName>
</protein>
<organism evidence="2 3">
    <name type="scientific">Erythrobacter aureus</name>
    <dbReference type="NCBI Taxonomy" id="2182384"/>
    <lineage>
        <taxon>Bacteria</taxon>
        <taxon>Pseudomonadati</taxon>
        <taxon>Pseudomonadota</taxon>
        <taxon>Alphaproteobacteria</taxon>
        <taxon>Sphingomonadales</taxon>
        <taxon>Erythrobacteraceae</taxon>
        <taxon>Erythrobacter/Porphyrobacter group</taxon>
        <taxon>Erythrobacter</taxon>
    </lineage>
</organism>
<dbReference type="RefSeq" id="WP_115416102.1">
    <property type="nucleotide sequence ID" value="NZ_CP031357.1"/>
</dbReference>
<reference evidence="3" key="1">
    <citation type="submission" date="2018-07" db="EMBL/GenBank/DDBJ databases">
        <title>Genome sequence of Erythrobacter strain YH-07, an antagonistic bacterium isolated from Yellow Sea.</title>
        <authorList>
            <person name="Tang T."/>
            <person name="Liu Q."/>
            <person name="Sun X."/>
        </authorList>
    </citation>
    <scope>NUCLEOTIDE SEQUENCE [LARGE SCALE GENOMIC DNA]</scope>
    <source>
        <strain evidence="3">YH-07</strain>
    </source>
</reference>
<feature type="compositionally biased region" description="Basic and acidic residues" evidence="1">
    <location>
        <begin position="32"/>
        <end position="45"/>
    </location>
</feature>
<name>A0A345YDB4_9SPHN</name>
<dbReference type="SUPFAM" id="SSF46785">
    <property type="entry name" value="Winged helix' DNA-binding domain"/>
    <property type="match status" value="1"/>
</dbReference>
<evidence type="ECO:0000313" key="3">
    <source>
        <dbReference type="Proteomes" id="UP000254508"/>
    </source>
</evidence>